<proteinExistence type="predicted"/>
<evidence type="ECO:0000313" key="1">
    <source>
        <dbReference type="EMBL" id="CAB4944826.1"/>
    </source>
</evidence>
<organism evidence="2">
    <name type="scientific">freshwater metagenome</name>
    <dbReference type="NCBI Taxonomy" id="449393"/>
    <lineage>
        <taxon>unclassified sequences</taxon>
        <taxon>metagenomes</taxon>
        <taxon>ecological metagenomes</taxon>
    </lineage>
</organism>
<gene>
    <name evidence="1" type="ORF">UFOPK3752_01289</name>
    <name evidence="2" type="ORF">UFOPK4150_02283</name>
</gene>
<dbReference type="Gene3D" id="1.20.120.450">
    <property type="entry name" value="dinb family like domain"/>
    <property type="match status" value="1"/>
</dbReference>
<dbReference type="AlphaFoldDB" id="A0A6J7SFL9"/>
<dbReference type="EMBL" id="CAFBND010000048">
    <property type="protein sequence ID" value="CAB4944826.1"/>
    <property type="molecule type" value="Genomic_DNA"/>
</dbReference>
<sequence>MTQPPPVLNPTPPERGLATSDRAALTASVSQSWALFATMLDDLDLHGPSRAKGLTVREVVIPLGGWDDNRPVTQLLREARTGVIGHYDQGALVQRVRAAHRHESDSAIRDSIRRQGRQVTAWLELEERSLSQAPVASMLGTLPLTTFFLASTYPLATAALDLEVGGARIPQALLDNGLLGLVDTIGALAARQGITASISALTPTTLIGMGARESAWRTVRFDVAAQSEAEARNPEDIGPALEGTTRLLLDIAAGRADVPGALRRRELAVRDIAGLLALAPIVEQVPGIPGRSALIAAIRATTTATALLRLLPFRRSEP</sequence>
<reference evidence="2" key="1">
    <citation type="submission" date="2020-05" db="EMBL/GenBank/DDBJ databases">
        <authorList>
            <person name="Chiriac C."/>
            <person name="Salcher M."/>
            <person name="Ghai R."/>
            <person name="Kavagutti S V."/>
        </authorList>
    </citation>
    <scope>NUCLEOTIDE SEQUENCE</scope>
</reference>
<dbReference type="InterPro" id="IPR034660">
    <property type="entry name" value="DinB/YfiT-like"/>
</dbReference>
<accession>A0A6J7SFL9</accession>
<name>A0A6J7SFL9_9ZZZZ</name>
<dbReference type="EMBL" id="CAFBPU010000074">
    <property type="protein sequence ID" value="CAB5040144.1"/>
    <property type="molecule type" value="Genomic_DNA"/>
</dbReference>
<protein>
    <submittedName>
        <fullName evidence="2">Unannotated protein</fullName>
    </submittedName>
</protein>
<evidence type="ECO:0000313" key="2">
    <source>
        <dbReference type="EMBL" id="CAB5040144.1"/>
    </source>
</evidence>